<sequence length="395" mass="43084">MTAYDEEKNTDSERSDNGDHYTDHYAGHNVDSHSADDLSDDHSTGHSTSKKQGLDNGSIVLIVLVVLALIASIVMLIASSTAALKIALLASLWAAVGGIFLVTRYRNQVRDREEEMYVREDLYHAELDKLRAERETSKALDRLENSPHVDMDVLAEIKAELASIREQLEELSGREFTYEPAALQAEARRIMEIEARAKAAESQQAGYTSGYNSGYSSDLGVEPDASSVEFTQPSGGKPSADAIAGRIGNTPTYSRNDNPLAEFINEMNSDSTAEPKMANPPAQPKPSEAEDKKSENAAKPKADKKPADASSKQSTKTEEKSEKKSDGKPKEFNTGSFQAVRWDTGGDDAVKPAAKHAETEDDEPRGGRRRSDAHREGTVSVAELLEAAKKRQKDS</sequence>
<dbReference type="Proteomes" id="UP001054925">
    <property type="component" value="Unassembled WGS sequence"/>
</dbReference>
<evidence type="ECO:0000313" key="5">
    <source>
        <dbReference type="EMBL" id="GJN43116.1"/>
    </source>
</evidence>
<evidence type="ECO:0000256" key="3">
    <source>
        <dbReference type="SAM" id="Phobius"/>
    </source>
</evidence>
<feature type="region of interest" description="Disordered" evidence="2">
    <location>
        <begin position="1"/>
        <end position="27"/>
    </location>
</feature>
<dbReference type="EMBL" id="BQKK01000003">
    <property type="protein sequence ID" value="GJN43116.1"/>
    <property type="molecule type" value="Genomic_DNA"/>
</dbReference>
<keyword evidence="3" id="KW-1133">Transmembrane helix</keyword>
<dbReference type="RefSeq" id="WP_003847691.1">
    <property type="nucleotide sequence ID" value="NZ_BQKK01000003.1"/>
</dbReference>
<evidence type="ECO:0000256" key="1">
    <source>
        <dbReference type="SAM" id="Coils"/>
    </source>
</evidence>
<proteinExistence type="predicted"/>
<reference evidence="5" key="1">
    <citation type="submission" date="2021-12" db="EMBL/GenBank/DDBJ databases">
        <title>Draft genome sequence of Corynebacterium ammoniagenes strain T-723.</title>
        <authorList>
            <person name="Matsuzawa M."/>
            <person name="Hiratani M."/>
            <person name="Abe I."/>
            <person name="Tsuji Y."/>
            <person name="Nakamura J."/>
        </authorList>
    </citation>
    <scope>NUCLEOTIDE SEQUENCE</scope>
    <source>
        <strain evidence="5">T-723</strain>
    </source>
</reference>
<keyword evidence="3" id="KW-0472">Membrane</keyword>
<feature type="domain" description="DUF6779" evidence="4">
    <location>
        <begin position="84"/>
        <end position="189"/>
    </location>
</feature>
<name>A0AAV5G7V8_CORAM</name>
<feature type="compositionally biased region" description="Basic and acidic residues" evidence="2">
    <location>
        <begin position="287"/>
        <end position="307"/>
    </location>
</feature>
<protein>
    <recommendedName>
        <fullName evidence="4">DUF6779 domain-containing protein</fullName>
    </recommendedName>
</protein>
<accession>A0AAV5G7V8</accession>
<feature type="compositionally biased region" description="Basic and acidic residues" evidence="2">
    <location>
        <begin position="364"/>
        <end position="377"/>
    </location>
</feature>
<dbReference type="InterPro" id="IPR046706">
    <property type="entry name" value="DUF6779"/>
</dbReference>
<feature type="compositionally biased region" description="Basic and acidic residues" evidence="2">
    <location>
        <begin position="32"/>
        <end position="44"/>
    </location>
</feature>
<evidence type="ECO:0000256" key="2">
    <source>
        <dbReference type="SAM" id="MobiDB-lite"/>
    </source>
</evidence>
<comment type="caution">
    <text evidence="5">The sequence shown here is derived from an EMBL/GenBank/DDBJ whole genome shotgun (WGS) entry which is preliminary data.</text>
</comment>
<feature type="region of interest" description="Disordered" evidence="2">
    <location>
        <begin position="218"/>
        <end position="380"/>
    </location>
</feature>
<feature type="region of interest" description="Disordered" evidence="2">
    <location>
        <begin position="32"/>
        <end position="51"/>
    </location>
</feature>
<keyword evidence="3" id="KW-0812">Transmembrane</keyword>
<keyword evidence="1" id="KW-0175">Coiled coil</keyword>
<feature type="coiled-coil region" evidence="1">
    <location>
        <begin position="154"/>
        <end position="203"/>
    </location>
</feature>
<gene>
    <name evidence="5" type="ORF">CAT723_15950</name>
</gene>
<organism evidence="5 6">
    <name type="scientific">Corynebacterium ammoniagenes</name>
    <name type="common">Brevibacterium ammoniagenes</name>
    <dbReference type="NCBI Taxonomy" id="1697"/>
    <lineage>
        <taxon>Bacteria</taxon>
        <taxon>Bacillati</taxon>
        <taxon>Actinomycetota</taxon>
        <taxon>Actinomycetes</taxon>
        <taxon>Mycobacteriales</taxon>
        <taxon>Corynebacteriaceae</taxon>
        <taxon>Corynebacterium</taxon>
    </lineage>
</organism>
<evidence type="ECO:0000259" key="4">
    <source>
        <dbReference type="Pfam" id="PF20570"/>
    </source>
</evidence>
<evidence type="ECO:0000313" key="6">
    <source>
        <dbReference type="Proteomes" id="UP001054925"/>
    </source>
</evidence>
<feature type="transmembrane region" description="Helical" evidence="3">
    <location>
        <begin position="84"/>
        <end position="102"/>
    </location>
</feature>
<feature type="transmembrane region" description="Helical" evidence="3">
    <location>
        <begin position="59"/>
        <end position="78"/>
    </location>
</feature>
<feature type="compositionally biased region" description="Basic and acidic residues" evidence="2">
    <location>
        <begin position="315"/>
        <end position="331"/>
    </location>
</feature>
<dbReference type="Pfam" id="PF20570">
    <property type="entry name" value="DUF6779"/>
    <property type="match status" value="1"/>
</dbReference>
<dbReference type="AlphaFoldDB" id="A0AAV5G7V8"/>